<dbReference type="SUPFAM" id="SSF53146">
    <property type="entry name" value="Nitrogenase accessory factor-like"/>
    <property type="match status" value="1"/>
</dbReference>
<name>A0A2S8GND6_9BACT</name>
<sequence length="165" mass="18208">MTIKRHIKLAATESDSWPDEKPTLPSLCVAMASTDRVHVDEHFGSASQLVIYRVDENSSQLVSVAEFSDVKQDGNENKLTEKFTALEGTHAVFALAIGASAVRQLIALGTQPIKLGANSEIAEVLYYLREEIKSGQTPWINKALKPPTESSEQRLEALLEEAWDE</sequence>
<accession>A0A2S8GND6</accession>
<dbReference type="PANTHER" id="PTHR33937:SF1">
    <property type="entry name" value="IRON-MOLIBDENUM COFACTOR PROCESSING PROTEIN"/>
    <property type="match status" value="1"/>
</dbReference>
<dbReference type="Proteomes" id="UP000237819">
    <property type="component" value="Unassembled WGS sequence"/>
</dbReference>
<gene>
    <name evidence="4" type="ORF">C5Y93_11865</name>
</gene>
<reference evidence="4 5" key="1">
    <citation type="submission" date="2018-02" db="EMBL/GenBank/DDBJ databases">
        <title>Comparative genomes isolates from brazilian mangrove.</title>
        <authorList>
            <person name="Araujo J.E."/>
            <person name="Taketani R.G."/>
            <person name="Silva M.C.P."/>
            <person name="Loureco M.V."/>
            <person name="Andreote F.D."/>
        </authorList>
    </citation>
    <scope>NUCLEOTIDE SEQUENCE [LARGE SCALE GENOMIC DNA]</scope>
    <source>
        <strain evidence="4 5">Nap-Phe MGV</strain>
    </source>
</reference>
<dbReference type="InterPro" id="IPR051840">
    <property type="entry name" value="NifX/NifY_domain"/>
</dbReference>
<organism evidence="4 5">
    <name type="scientific">Blastopirellula marina</name>
    <dbReference type="NCBI Taxonomy" id="124"/>
    <lineage>
        <taxon>Bacteria</taxon>
        <taxon>Pseudomonadati</taxon>
        <taxon>Planctomycetota</taxon>
        <taxon>Planctomycetia</taxon>
        <taxon>Pirellulales</taxon>
        <taxon>Pirellulaceae</taxon>
        <taxon>Blastopirellula</taxon>
    </lineage>
</organism>
<dbReference type="InterPro" id="IPR036105">
    <property type="entry name" value="DiNase_FeMo-co_biosyn_sf"/>
</dbReference>
<protein>
    <submittedName>
        <fullName evidence="4">Nitrogen fixation protein NifX</fullName>
    </submittedName>
</protein>
<evidence type="ECO:0000259" key="3">
    <source>
        <dbReference type="Pfam" id="PF02579"/>
    </source>
</evidence>
<dbReference type="AlphaFoldDB" id="A0A2S8GND6"/>
<evidence type="ECO:0000313" key="5">
    <source>
        <dbReference type="Proteomes" id="UP000237819"/>
    </source>
</evidence>
<dbReference type="PANTHER" id="PTHR33937">
    <property type="entry name" value="IRON-MOLYBDENUM PROTEIN-RELATED-RELATED"/>
    <property type="match status" value="1"/>
</dbReference>
<dbReference type="InterPro" id="IPR034169">
    <property type="entry name" value="NifX-like"/>
</dbReference>
<evidence type="ECO:0000313" key="4">
    <source>
        <dbReference type="EMBL" id="PQO45940.1"/>
    </source>
</evidence>
<dbReference type="RefSeq" id="WP_105335640.1">
    <property type="nucleotide sequence ID" value="NZ_PUHZ01000012.1"/>
</dbReference>
<comment type="caution">
    <text evidence="4">The sequence shown here is derived from an EMBL/GenBank/DDBJ whole genome shotgun (WGS) entry which is preliminary data.</text>
</comment>
<proteinExistence type="inferred from homology"/>
<comment type="similarity">
    <text evidence="1">Belongs to the NifX/NifY family.</text>
</comment>
<dbReference type="Gene3D" id="3.30.420.130">
    <property type="entry name" value="Dinitrogenase iron-molybdenum cofactor biosynthesis domain"/>
    <property type="match status" value="1"/>
</dbReference>
<dbReference type="OrthoDB" id="9797941at2"/>
<keyword evidence="2" id="KW-0535">Nitrogen fixation</keyword>
<dbReference type="EMBL" id="PUHZ01000012">
    <property type="protein sequence ID" value="PQO45940.1"/>
    <property type="molecule type" value="Genomic_DNA"/>
</dbReference>
<feature type="domain" description="Dinitrogenase iron-molybdenum cofactor biosynthesis" evidence="3">
    <location>
        <begin position="38"/>
        <end position="125"/>
    </location>
</feature>
<evidence type="ECO:0000256" key="2">
    <source>
        <dbReference type="ARBA" id="ARBA00023231"/>
    </source>
</evidence>
<dbReference type="InterPro" id="IPR003731">
    <property type="entry name" value="Di-Nase_FeMo-co_biosynth"/>
</dbReference>
<dbReference type="CDD" id="cd00853">
    <property type="entry name" value="NifX"/>
    <property type="match status" value="1"/>
</dbReference>
<evidence type="ECO:0000256" key="1">
    <source>
        <dbReference type="ARBA" id="ARBA00010285"/>
    </source>
</evidence>
<dbReference type="Pfam" id="PF02579">
    <property type="entry name" value="Nitro_FeMo-Co"/>
    <property type="match status" value="1"/>
</dbReference>